<sequence length="63" mass="7194">MMKKTINFWILLLVSIAISAMLIGVFVKALKFILMMILILALTPIIYIVLRLIFPTNKSEDGR</sequence>
<feature type="transmembrane region" description="Helical" evidence="1">
    <location>
        <begin position="33"/>
        <end position="54"/>
    </location>
</feature>
<accession>A0A399S5Q5</accession>
<evidence type="ECO:0000313" key="3">
    <source>
        <dbReference type="Proteomes" id="UP000266005"/>
    </source>
</evidence>
<keyword evidence="1" id="KW-0472">Membrane</keyword>
<dbReference type="Proteomes" id="UP000266005">
    <property type="component" value="Unassembled WGS sequence"/>
</dbReference>
<evidence type="ECO:0000256" key="1">
    <source>
        <dbReference type="SAM" id="Phobius"/>
    </source>
</evidence>
<gene>
    <name evidence="2" type="ORF">D1627_09685</name>
</gene>
<organism evidence="2 3">
    <name type="scientific">Pontibacter oryzae</name>
    <dbReference type="NCBI Taxonomy" id="2304593"/>
    <lineage>
        <taxon>Bacteria</taxon>
        <taxon>Pseudomonadati</taxon>
        <taxon>Bacteroidota</taxon>
        <taxon>Cytophagia</taxon>
        <taxon>Cytophagales</taxon>
        <taxon>Hymenobacteraceae</taxon>
        <taxon>Pontibacter</taxon>
    </lineage>
</organism>
<feature type="transmembrane region" description="Helical" evidence="1">
    <location>
        <begin position="7"/>
        <end position="27"/>
    </location>
</feature>
<evidence type="ECO:0000313" key="2">
    <source>
        <dbReference type="EMBL" id="RIJ37392.1"/>
    </source>
</evidence>
<dbReference type="AlphaFoldDB" id="A0A399S5Q5"/>
<dbReference type="EMBL" id="QWGE01000003">
    <property type="protein sequence ID" value="RIJ37392.1"/>
    <property type="molecule type" value="Genomic_DNA"/>
</dbReference>
<keyword evidence="1" id="KW-1133">Transmembrane helix</keyword>
<name>A0A399S5Q5_9BACT</name>
<keyword evidence="1" id="KW-0812">Transmembrane</keyword>
<dbReference type="RefSeq" id="WP_119432048.1">
    <property type="nucleotide sequence ID" value="NZ_QWGE01000003.1"/>
</dbReference>
<protein>
    <submittedName>
        <fullName evidence="2">Uncharacterized protein</fullName>
    </submittedName>
</protein>
<dbReference type="OrthoDB" id="854079at2"/>
<comment type="caution">
    <text evidence="2">The sequence shown here is derived from an EMBL/GenBank/DDBJ whole genome shotgun (WGS) entry which is preliminary data.</text>
</comment>
<reference evidence="3" key="1">
    <citation type="submission" date="2018-08" db="EMBL/GenBank/DDBJ databases">
        <title>Mucilaginibacter sp. MYSH2.</title>
        <authorList>
            <person name="Seo T."/>
        </authorList>
    </citation>
    <scope>NUCLEOTIDE SEQUENCE [LARGE SCALE GENOMIC DNA]</scope>
    <source>
        <strain evidence="3">KIRAN</strain>
    </source>
</reference>
<proteinExistence type="predicted"/>
<keyword evidence="3" id="KW-1185">Reference proteome</keyword>